<comment type="caution">
    <text evidence="1">The sequence shown here is derived from an EMBL/GenBank/DDBJ whole genome shotgun (WGS) entry which is preliminary data.</text>
</comment>
<dbReference type="RefSeq" id="WP_116493920.1">
    <property type="nucleotide sequence ID" value="NZ_QDFR01000014.1"/>
</dbReference>
<gene>
    <name evidence="1" type="ORF">DC430_22965</name>
</gene>
<evidence type="ECO:0000313" key="1">
    <source>
        <dbReference type="EMBL" id="PVE50019.1"/>
    </source>
</evidence>
<proteinExistence type="predicted"/>
<dbReference type="Proteomes" id="UP000244335">
    <property type="component" value="Unassembled WGS sequence"/>
</dbReference>
<evidence type="ECO:0000313" key="2">
    <source>
        <dbReference type="Proteomes" id="UP000244335"/>
    </source>
</evidence>
<dbReference type="EMBL" id="QDFR01000014">
    <property type="protein sequence ID" value="PVE50019.1"/>
    <property type="molecule type" value="Genomic_DNA"/>
</dbReference>
<sequence>MAHGELSLFDLNDRILLGGKVREEHVWSYVKLSESPLSNRHDPSSKRFGALLDAGAILEALLFLAQDLTSPAELCSFQRVRHGWICAAAAKPPSKPVKALHQTLEGAIFLTLLKLSSATTRPSIPSNQGAIS</sequence>
<name>A0AA92BYW9_RHIRH</name>
<dbReference type="AlphaFoldDB" id="A0AA92BYW9"/>
<protein>
    <submittedName>
        <fullName evidence="1">Uncharacterized protein</fullName>
    </submittedName>
</protein>
<accession>A0AA92BYW9</accession>
<reference evidence="1 2" key="1">
    <citation type="submission" date="2018-04" db="EMBL/GenBank/DDBJ databases">
        <authorList>
            <person name="Hagen T."/>
        </authorList>
    </citation>
    <scope>NUCLEOTIDE SEQUENCE [LARGE SCALE GENOMIC DNA]</scope>
    <source>
        <strain evidence="1 2">TPD7009</strain>
    </source>
</reference>
<organism evidence="1 2">
    <name type="scientific">Rhizobium rhizogenes</name>
    <name type="common">Agrobacterium rhizogenes</name>
    <dbReference type="NCBI Taxonomy" id="359"/>
    <lineage>
        <taxon>Bacteria</taxon>
        <taxon>Pseudomonadati</taxon>
        <taxon>Pseudomonadota</taxon>
        <taxon>Alphaproteobacteria</taxon>
        <taxon>Hyphomicrobiales</taxon>
        <taxon>Rhizobiaceae</taxon>
        <taxon>Rhizobium/Agrobacterium group</taxon>
        <taxon>Rhizobium</taxon>
    </lineage>
</organism>